<organism evidence="11 12">
    <name type="scientific">Nocardioides euryhalodurans</name>
    <dbReference type="NCBI Taxonomy" id="2518370"/>
    <lineage>
        <taxon>Bacteria</taxon>
        <taxon>Bacillati</taxon>
        <taxon>Actinomycetota</taxon>
        <taxon>Actinomycetes</taxon>
        <taxon>Propionibacteriales</taxon>
        <taxon>Nocardioidaceae</taxon>
        <taxon>Nocardioides</taxon>
    </lineage>
</organism>
<dbReference type="Pfam" id="PF02225">
    <property type="entry name" value="PA"/>
    <property type="match status" value="1"/>
</dbReference>
<dbReference type="InterPro" id="IPR010259">
    <property type="entry name" value="S8pro/Inhibitor_I9"/>
</dbReference>
<dbReference type="AlphaFoldDB" id="A0A4P7GNH9"/>
<feature type="active site" description="Charge relay system" evidence="4 5">
    <location>
        <position position="541"/>
    </location>
</feature>
<dbReference type="InterPro" id="IPR045051">
    <property type="entry name" value="SBT"/>
</dbReference>
<dbReference type="InterPro" id="IPR000209">
    <property type="entry name" value="Peptidase_S8/S53_dom"/>
</dbReference>
<name>A0A4P7GNH9_9ACTN</name>
<comment type="similarity">
    <text evidence="5">Belongs to the peptidase S8 family.</text>
</comment>
<dbReference type="OrthoDB" id="614750at2"/>
<evidence type="ECO:0000259" key="7">
    <source>
        <dbReference type="Pfam" id="PF00082"/>
    </source>
</evidence>
<dbReference type="KEGG" id="noy:EXE57_15450"/>
<feature type="signal peptide" evidence="6">
    <location>
        <begin position="1"/>
        <end position="37"/>
    </location>
</feature>
<dbReference type="Proteomes" id="UP000294894">
    <property type="component" value="Chromosome"/>
</dbReference>
<feature type="chain" id="PRO_5020751735" evidence="6">
    <location>
        <begin position="38"/>
        <end position="710"/>
    </location>
</feature>
<evidence type="ECO:0000256" key="4">
    <source>
        <dbReference type="PIRSR" id="PIRSR615500-1"/>
    </source>
</evidence>
<feature type="domain" description="Inhibitor I9" evidence="9">
    <location>
        <begin position="85"/>
        <end position="128"/>
    </location>
</feature>
<dbReference type="SUPFAM" id="SSF52743">
    <property type="entry name" value="Subtilisin-like"/>
    <property type="match status" value="1"/>
</dbReference>
<proteinExistence type="inferred from homology"/>
<keyword evidence="1 5" id="KW-0645">Protease</keyword>
<evidence type="ECO:0000256" key="3">
    <source>
        <dbReference type="ARBA" id="ARBA00022825"/>
    </source>
</evidence>
<dbReference type="InterPro" id="IPR036852">
    <property type="entry name" value="Peptidase_S8/S53_dom_sf"/>
</dbReference>
<protein>
    <submittedName>
        <fullName evidence="11">Uncharacterized protein</fullName>
    </submittedName>
</protein>
<dbReference type="PRINTS" id="PR00723">
    <property type="entry name" value="SUBTILISIN"/>
</dbReference>
<evidence type="ECO:0000256" key="6">
    <source>
        <dbReference type="SAM" id="SignalP"/>
    </source>
</evidence>
<accession>A0A4P7GNH9</accession>
<evidence type="ECO:0000313" key="12">
    <source>
        <dbReference type="Proteomes" id="UP000294894"/>
    </source>
</evidence>
<reference evidence="11 12" key="1">
    <citation type="submission" date="2019-03" db="EMBL/GenBank/DDBJ databases">
        <title>Three New Species of Nocardioides, Nocardioides euryhalodurans sp. nov., Nocardioides seonyuensis sp. nov. and Nocardioides eburneoflavus sp. nov., Iolated from Soil.</title>
        <authorList>
            <person name="Roh S.G."/>
            <person name="Lee C."/>
            <person name="Kim M.-K."/>
            <person name="Kim S.B."/>
        </authorList>
    </citation>
    <scope>NUCLEOTIDE SEQUENCE [LARGE SCALE GENOMIC DNA]</scope>
    <source>
        <strain evidence="11 12">MMS17-SY117</strain>
    </source>
</reference>
<dbReference type="InterPro" id="IPR003137">
    <property type="entry name" value="PA_domain"/>
</dbReference>
<keyword evidence="3 5" id="KW-0720">Serine protease</keyword>
<dbReference type="CDD" id="cd02120">
    <property type="entry name" value="PA_subtilisin_like"/>
    <property type="match status" value="1"/>
</dbReference>
<dbReference type="Pfam" id="PF05922">
    <property type="entry name" value="Inhibitor_I9"/>
    <property type="match status" value="1"/>
</dbReference>
<evidence type="ECO:0000259" key="10">
    <source>
        <dbReference type="Pfam" id="PF17766"/>
    </source>
</evidence>
<dbReference type="EMBL" id="CP038267">
    <property type="protein sequence ID" value="QBR93509.1"/>
    <property type="molecule type" value="Genomic_DNA"/>
</dbReference>
<evidence type="ECO:0000256" key="1">
    <source>
        <dbReference type="ARBA" id="ARBA00022670"/>
    </source>
</evidence>
<evidence type="ECO:0000256" key="2">
    <source>
        <dbReference type="ARBA" id="ARBA00022801"/>
    </source>
</evidence>
<keyword evidence="12" id="KW-1185">Reference proteome</keyword>
<evidence type="ECO:0000256" key="5">
    <source>
        <dbReference type="PROSITE-ProRule" id="PRU01240"/>
    </source>
</evidence>
<dbReference type="InterPro" id="IPR015500">
    <property type="entry name" value="Peptidase_S8_subtilisin-rel"/>
</dbReference>
<dbReference type="Gene3D" id="3.50.30.30">
    <property type="match status" value="1"/>
</dbReference>
<evidence type="ECO:0000259" key="8">
    <source>
        <dbReference type="Pfam" id="PF02225"/>
    </source>
</evidence>
<dbReference type="PROSITE" id="PS00137">
    <property type="entry name" value="SUBTILASE_HIS"/>
    <property type="match status" value="1"/>
</dbReference>
<keyword evidence="6" id="KW-0732">Signal</keyword>
<dbReference type="Pfam" id="PF17766">
    <property type="entry name" value="fn3_6"/>
    <property type="match status" value="1"/>
</dbReference>
<evidence type="ECO:0000313" key="11">
    <source>
        <dbReference type="EMBL" id="QBR93509.1"/>
    </source>
</evidence>
<keyword evidence="2 5" id="KW-0378">Hydrolase</keyword>
<dbReference type="PANTHER" id="PTHR10795">
    <property type="entry name" value="PROPROTEIN CONVERTASE SUBTILISIN/KEXIN"/>
    <property type="match status" value="1"/>
</dbReference>
<dbReference type="PROSITE" id="PS51892">
    <property type="entry name" value="SUBTILASE"/>
    <property type="match status" value="1"/>
</dbReference>
<dbReference type="Gene3D" id="2.60.40.2310">
    <property type="match status" value="1"/>
</dbReference>
<sequence>MGQVGNVVRRMRRGGRAVLGATVLALAGAALVPTAHADDAPRDPQLHLVTFAGPGTAGYDGPRSRASFRAELTRRQDAALRRIGSPTPAYRWTTALSGFAVRLTPAQADDLRALPHVADVEENSVRPLAATGAALAARADVPGGRGGAGVVVGVVDSGIWPEGPIFAPGPGLGDAASGFDGTCQPGEEWEPAACSGKLAAASWFVEGFGREHVSSTEVLSPRDVLGHGTQVASVAVGNARVSTGVAGLPANYSGTAPRARLASYKACWSAPNPSDDGCATADLVAAVDRAVEEGVDVLNLSVSGSDGTGAVDRALLGAAEAGIVVVAAAGNDAEHAYAAPETPWVTTVGGLAGTGAAGSVRLAGGPRLAGAMTVRRSVDAPVVLASAVPAPGSTRDEAARCVPGALDASRTAGAVVVCQRGEVARIAKSTAVARADGVGMVLVNTAPGSVAYDLHDVPTVHLDEAAGDRLVQWVRRQDDPRVGLDPTDGRVGPVRVAGWSAGGDPLGSFVKPDLVAPATGILAATAPGPSGDRWAFLNGTSAAAARTSGLAATLLARHDWSAPVVRSVLATSARPLPAGALRSGSGRARPEVAMRTRLAYDTDPAAYRGWLRGARADVNSASIALHGGDTRATRTITNLDDEARYWSVEADGFGRHDVEVAPAAVRLGPGESATYTVRVQGPARRGVDDGTITWRGPDGVRVRIPVVISR</sequence>
<dbReference type="InterPro" id="IPR041469">
    <property type="entry name" value="Subtilisin-like_FN3"/>
</dbReference>
<dbReference type="Pfam" id="PF00082">
    <property type="entry name" value="Peptidase_S8"/>
    <property type="match status" value="1"/>
</dbReference>
<feature type="active site" description="Charge relay system" evidence="4 5">
    <location>
        <position position="156"/>
    </location>
</feature>
<dbReference type="Gene3D" id="3.40.50.200">
    <property type="entry name" value="Peptidase S8/S53 domain"/>
    <property type="match status" value="1"/>
</dbReference>
<dbReference type="RefSeq" id="WP_135079014.1">
    <property type="nucleotide sequence ID" value="NZ_CP038267.1"/>
</dbReference>
<dbReference type="GO" id="GO:0004252">
    <property type="term" value="F:serine-type endopeptidase activity"/>
    <property type="evidence" value="ECO:0007669"/>
    <property type="project" value="UniProtKB-UniRule"/>
</dbReference>
<gene>
    <name evidence="11" type="ORF">EXE57_15450</name>
</gene>
<evidence type="ECO:0000259" key="9">
    <source>
        <dbReference type="Pfam" id="PF05922"/>
    </source>
</evidence>
<feature type="domain" description="Subtilisin-like protease fibronectin type-III" evidence="10">
    <location>
        <begin position="617"/>
        <end position="708"/>
    </location>
</feature>
<dbReference type="GO" id="GO:0006508">
    <property type="term" value="P:proteolysis"/>
    <property type="evidence" value="ECO:0007669"/>
    <property type="project" value="UniProtKB-KW"/>
</dbReference>
<dbReference type="InterPro" id="IPR022398">
    <property type="entry name" value="Peptidase_S8_His-AS"/>
</dbReference>
<feature type="domain" description="Peptidase S8/S53" evidence="7">
    <location>
        <begin position="147"/>
        <end position="576"/>
    </location>
</feature>
<feature type="domain" description="PA" evidence="8">
    <location>
        <begin position="380"/>
        <end position="470"/>
    </location>
</feature>
<feature type="active site" description="Charge relay system" evidence="4 5">
    <location>
        <position position="227"/>
    </location>
</feature>